<evidence type="ECO:0000313" key="4">
    <source>
        <dbReference type="EMBL" id="EEU29771.1"/>
    </source>
</evidence>
<dbReference type="OrthoDB" id="2663344at2"/>
<evidence type="ECO:0000313" key="5">
    <source>
        <dbReference type="Proteomes" id="UP000003987"/>
    </source>
</evidence>
<feature type="domain" description="TerB-C" evidence="3">
    <location>
        <begin position="456"/>
        <end position="595"/>
    </location>
</feature>
<accession>C7XWV1</accession>
<evidence type="ECO:0000256" key="1">
    <source>
        <dbReference type="SAM" id="MobiDB-lite"/>
    </source>
</evidence>
<proteinExistence type="predicted"/>
<dbReference type="Proteomes" id="UP000003987">
    <property type="component" value="Unassembled WGS sequence"/>
</dbReference>
<sequence>MERQALKDYLLNKYGLTFQKSAADPLNLQIVEVTAHNPFIVLSVSTPQLDVKCPNFAATIQNLQGFTEPQLMNYPEWVGIQLNQIKAQDLFNVLDYAFKSATNGNQNFIAQQLVYLPSDDTDSKYQSQLIPQRQQLAQKHRLPEQLEKMMASYDYTILPMNEQGENFYRQGQMVANYEDDYDQIYELRRYYPDYHAMNGHQLRTYFTWRTQLRKGNFTVSSTSYAYVYIYELLNNIGVKDPNDGFQKLLEFDQKYAASYGQRMKDYLHQWMQDYVLYYGLERTKANQVFADQLKVDHEYHILRHPEDYSVTKVMDIFLEHSPYLKKCLLYKTSPAKWTEVVVMVWQFALQKNPQIFTNLIATQTLSAKYFFAGAVFAFHRQPRLTEYPIDSERTYQFKDRKYYCNAWYPLKDQQKRLNTFFHELDRLARQQFHLGHPLKPRQLDSQILQLVSSGLEEYQKQEVLARQPKIELNLSSLDQIRSDASATRDSLLTDEEKQADDELIPDPSSVNQVEDSSAVSDDAVNDILNINERYLVHALLDQKPYQDYLKKHHLMVSILVDSINEKLFDEIGDSVIEFNDQDEPEVIDDYKDDLRELLKEDDA</sequence>
<dbReference type="HOGENOM" id="CLU_025050_0_0_9"/>
<dbReference type="Pfam" id="PF13208">
    <property type="entry name" value="TerB_N"/>
    <property type="match status" value="1"/>
</dbReference>
<dbReference type="RefSeq" id="WP_006917105.1">
    <property type="nucleotide sequence ID" value="NZ_GG698805.1"/>
</dbReference>
<evidence type="ECO:0000259" key="2">
    <source>
        <dbReference type="Pfam" id="PF13208"/>
    </source>
</evidence>
<organism evidence="4 5">
    <name type="scientific">Limosilactobacillus coleohominis 101-4-CHN</name>
    <dbReference type="NCBI Taxonomy" id="575594"/>
    <lineage>
        <taxon>Bacteria</taxon>
        <taxon>Bacillati</taxon>
        <taxon>Bacillota</taxon>
        <taxon>Bacilli</taxon>
        <taxon>Lactobacillales</taxon>
        <taxon>Lactobacillaceae</taxon>
        <taxon>Limosilactobacillus</taxon>
    </lineage>
</organism>
<feature type="domain" description="TerB N-terminal" evidence="2">
    <location>
        <begin position="133"/>
        <end position="309"/>
    </location>
</feature>
<dbReference type="Pfam" id="PF15615">
    <property type="entry name" value="TerB_C"/>
    <property type="match status" value="1"/>
</dbReference>
<dbReference type="STRING" id="575594.HMPREF0501_01236"/>
<dbReference type="InterPro" id="IPR025266">
    <property type="entry name" value="TerB_N"/>
</dbReference>
<dbReference type="eggNOG" id="ENOG502ZCFF">
    <property type="taxonomic scope" value="Bacteria"/>
</dbReference>
<dbReference type="EMBL" id="GG698805">
    <property type="protein sequence ID" value="EEU29771.1"/>
    <property type="molecule type" value="Genomic_DNA"/>
</dbReference>
<evidence type="ECO:0008006" key="6">
    <source>
        <dbReference type="Google" id="ProtNLM"/>
    </source>
</evidence>
<gene>
    <name evidence="4" type="ORF">HMPREF0501_01236</name>
</gene>
<name>C7XWV1_9LACO</name>
<dbReference type="InterPro" id="IPR028932">
    <property type="entry name" value="TerB-C"/>
</dbReference>
<dbReference type="AlphaFoldDB" id="C7XWV1"/>
<protein>
    <recommendedName>
        <fullName evidence="6">TerB-C domain-containing protein</fullName>
    </recommendedName>
</protein>
<reference evidence="4 5" key="1">
    <citation type="submission" date="2009-06" db="EMBL/GenBank/DDBJ databases">
        <title>The Genome Sequence of Lactobacillus coleohominis strain 101-4-CHN.</title>
        <authorList>
            <consortium name="The Broad Institute Genome Sequencing Platform"/>
            <person name="Ward D."/>
            <person name="Young S.K."/>
            <person name="Zeng Q."/>
            <person name="Koehrsen M."/>
            <person name="Alvarado L."/>
            <person name="Berlin A."/>
            <person name="Borenstein D."/>
            <person name="Chen Z."/>
            <person name="Engels R."/>
            <person name="Freedman E."/>
            <person name="Gellesch M."/>
            <person name="Goldberg J."/>
            <person name="Griggs A."/>
            <person name="Gujja S."/>
            <person name="Heiman D."/>
            <person name="Hepburn T."/>
            <person name="Howarth C."/>
            <person name="Jen D."/>
            <person name="Larson L."/>
            <person name="Lewis B."/>
            <person name="Mehta T."/>
            <person name="Park D."/>
            <person name="Pearson M."/>
            <person name="Roberts A."/>
            <person name="Saif S."/>
            <person name="Shea T."/>
            <person name="Shenoy N."/>
            <person name="Sisk P."/>
            <person name="Stolte C."/>
            <person name="Sykes S."/>
            <person name="Walk T."/>
            <person name="White J."/>
            <person name="Yandava C."/>
            <person name="Liu Y."/>
            <person name="Xu Q."/>
            <person name="Lander E."/>
            <person name="Nusbaum C."/>
            <person name="Galagan J."/>
            <person name="Birren B."/>
        </authorList>
    </citation>
    <scope>NUCLEOTIDE SEQUENCE [LARGE SCALE GENOMIC DNA]</scope>
    <source>
        <strain evidence="4 5">101-4-CHN</strain>
    </source>
</reference>
<evidence type="ECO:0000259" key="3">
    <source>
        <dbReference type="Pfam" id="PF15615"/>
    </source>
</evidence>
<feature type="region of interest" description="Disordered" evidence="1">
    <location>
        <begin position="486"/>
        <end position="513"/>
    </location>
</feature>
<keyword evidence="5" id="KW-1185">Reference proteome</keyword>